<sequence length="443" mass="48878">MAFSTDFMFQPGLDVTNSSSKRALVRRKIVRRRTVPGTVRTYSVSSSPKARNCEDSLPCPSSRSVNDVRTTDPMTWIRDEEQQSTRSAGDLIFPAPPGHHVDTYGLTINGLGYHFVSLGERLCHSNNPHLTFVQQFSSNSAFVASMQAYAARDLEHRNQCSTSDALARRIDAIMLINAKLCNPESFEQDAIAAAILVAIAMDMSPTCSSGLGVEISQEAAIHLGGFASLLAARRHPLPTCIRFYQYWVDIQTAGSLSAVIYDHRGHRTLTFRCLATQELVKVYGEAYAHSVRLTAGDEVPKTSWPARSSICRLCHQESEHFMLVAILLHCNISAKSGKLYEKRALPPVYVDLSLSGTSAGIPETLEAITYALLITAKAEEIGQAEGDDKAQVLLRCLYAYQRLECVVKHRLSSMFLIMLSGTSDLKNSLWTPEAFGRLVGVER</sequence>
<organism evidence="2 3">
    <name type="scientific">Recurvomyces mirabilis</name>
    <dbReference type="NCBI Taxonomy" id="574656"/>
    <lineage>
        <taxon>Eukaryota</taxon>
        <taxon>Fungi</taxon>
        <taxon>Dikarya</taxon>
        <taxon>Ascomycota</taxon>
        <taxon>Pezizomycotina</taxon>
        <taxon>Dothideomycetes</taxon>
        <taxon>Dothideomycetidae</taxon>
        <taxon>Mycosphaerellales</taxon>
        <taxon>Teratosphaeriaceae</taxon>
        <taxon>Recurvomyces</taxon>
    </lineage>
</organism>
<feature type="region of interest" description="Disordered" evidence="1">
    <location>
        <begin position="42"/>
        <end position="73"/>
    </location>
</feature>
<evidence type="ECO:0000313" key="2">
    <source>
        <dbReference type="EMBL" id="KAK3670162.1"/>
    </source>
</evidence>
<proteinExistence type="predicted"/>
<name>A0AAE0WH55_9PEZI</name>
<dbReference type="EMBL" id="JAUTXT010000061">
    <property type="protein sequence ID" value="KAK3670162.1"/>
    <property type="molecule type" value="Genomic_DNA"/>
</dbReference>
<keyword evidence="3" id="KW-1185">Reference proteome</keyword>
<protein>
    <submittedName>
        <fullName evidence="2">Uncharacterized protein</fullName>
    </submittedName>
</protein>
<feature type="compositionally biased region" description="Polar residues" evidence="1">
    <location>
        <begin position="59"/>
        <end position="68"/>
    </location>
</feature>
<comment type="caution">
    <text evidence="2">The sequence shown here is derived from an EMBL/GenBank/DDBJ whole genome shotgun (WGS) entry which is preliminary data.</text>
</comment>
<reference evidence="2" key="1">
    <citation type="submission" date="2023-07" db="EMBL/GenBank/DDBJ databases">
        <title>Black Yeasts Isolated from many extreme environments.</title>
        <authorList>
            <person name="Coleine C."/>
            <person name="Stajich J.E."/>
            <person name="Selbmann L."/>
        </authorList>
    </citation>
    <scope>NUCLEOTIDE SEQUENCE</scope>
    <source>
        <strain evidence="2">CCFEE 5485</strain>
    </source>
</reference>
<evidence type="ECO:0000256" key="1">
    <source>
        <dbReference type="SAM" id="MobiDB-lite"/>
    </source>
</evidence>
<evidence type="ECO:0000313" key="3">
    <source>
        <dbReference type="Proteomes" id="UP001274830"/>
    </source>
</evidence>
<dbReference type="Proteomes" id="UP001274830">
    <property type="component" value="Unassembled WGS sequence"/>
</dbReference>
<accession>A0AAE0WH55</accession>
<dbReference type="AlphaFoldDB" id="A0AAE0WH55"/>
<gene>
    <name evidence="2" type="ORF">LTR78_009918</name>
</gene>